<dbReference type="Pfam" id="PF12740">
    <property type="entry name" value="PETase"/>
    <property type="match status" value="1"/>
</dbReference>
<dbReference type="InterPro" id="IPR029058">
    <property type="entry name" value="AB_hydrolase_fold"/>
</dbReference>
<dbReference type="EMBL" id="SJST01000001">
    <property type="protein sequence ID" value="TCD16448.1"/>
    <property type="molecule type" value="Genomic_DNA"/>
</dbReference>
<dbReference type="Proteomes" id="UP000291301">
    <property type="component" value="Unassembled WGS sequence"/>
</dbReference>
<evidence type="ECO:0000313" key="7">
    <source>
        <dbReference type="Proteomes" id="UP000291301"/>
    </source>
</evidence>
<dbReference type="GO" id="GO:0016042">
    <property type="term" value="P:lipid catabolic process"/>
    <property type="evidence" value="ECO:0007669"/>
    <property type="project" value="UniProtKB-KW"/>
</dbReference>
<keyword evidence="2" id="KW-0442">Lipid degradation</keyword>
<evidence type="ECO:0000313" key="6">
    <source>
        <dbReference type="EMBL" id="TCD16448.1"/>
    </source>
</evidence>
<dbReference type="PANTHER" id="PTHR10272:SF0">
    <property type="entry name" value="PLATELET-ACTIVATING FACTOR ACETYLHYDROLASE"/>
    <property type="match status" value="1"/>
</dbReference>
<feature type="signal peptide" evidence="4">
    <location>
        <begin position="1"/>
        <end position="22"/>
    </location>
</feature>
<feature type="chain" id="PRO_5020232790" evidence="4">
    <location>
        <begin position="23"/>
        <end position="443"/>
    </location>
</feature>
<gene>
    <name evidence="6" type="ORF">E0D97_03210</name>
</gene>
<keyword evidence="3" id="KW-0443">Lipid metabolism</keyword>
<dbReference type="AlphaFoldDB" id="A0A4R0PHG2"/>
<dbReference type="InterPro" id="IPR041127">
    <property type="entry name" value="PET_hydrolase/cutinase-like"/>
</dbReference>
<keyword evidence="4" id="KW-0732">Signal</keyword>
<accession>A0A4R0PHG2</accession>
<keyword evidence="7" id="KW-1185">Reference proteome</keyword>
<dbReference type="OrthoDB" id="9814760at2"/>
<name>A0A4R0PHG2_9HYPH</name>
<dbReference type="GO" id="GO:0003847">
    <property type="term" value="F:1-alkyl-2-acetylglycerophosphocholine esterase activity"/>
    <property type="evidence" value="ECO:0007669"/>
    <property type="project" value="TreeGrafter"/>
</dbReference>
<evidence type="ECO:0000256" key="2">
    <source>
        <dbReference type="ARBA" id="ARBA00022963"/>
    </source>
</evidence>
<dbReference type="SUPFAM" id="SSF53474">
    <property type="entry name" value="alpha/beta-Hydrolases"/>
    <property type="match status" value="1"/>
</dbReference>
<comment type="caution">
    <text evidence="6">The sequence shown here is derived from an EMBL/GenBank/DDBJ whole genome shotgun (WGS) entry which is preliminary data.</text>
</comment>
<dbReference type="PANTHER" id="PTHR10272">
    <property type="entry name" value="PLATELET-ACTIVATING FACTOR ACETYLHYDROLASE"/>
    <property type="match status" value="1"/>
</dbReference>
<evidence type="ECO:0000256" key="4">
    <source>
        <dbReference type="SAM" id="SignalP"/>
    </source>
</evidence>
<proteinExistence type="predicted"/>
<dbReference type="Gene3D" id="3.40.50.1820">
    <property type="entry name" value="alpha/beta hydrolase"/>
    <property type="match status" value="1"/>
</dbReference>
<keyword evidence="1 6" id="KW-0378">Hydrolase</keyword>
<dbReference type="RefSeq" id="WP_131565325.1">
    <property type="nucleotide sequence ID" value="NZ_JAINFK010000001.1"/>
</dbReference>
<evidence type="ECO:0000256" key="3">
    <source>
        <dbReference type="ARBA" id="ARBA00023098"/>
    </source>
</evidence>
<organism evidence="6 7">
    <name type="scientific">Oricola cellulosilytica</name>
    <dbReference type="NCBI Taxonomy" id="1429082"/>
    <lineage>
        <taxon>Bacteria</taxon>
        <taxon>Pseudomonadati</taxon>
        <taxon>Pseudomonadota</taxon>
        <taxon>Alphaproteobacteria</taxon>
        <taxon>Hyphomicrobiales</taxon>
        <taxon>Ahrensiaceae</taxon>
        <taxon>Oricola</taxon>
    </lineage>
</organism>
<evidence type="ECO:0000256" key="1">
    <source>
        <dbReference type="ARBA" id="ARBA00022801"/>
    </source>
</evidence>
<sequence>MDILKIILAGAAVLAYTSVAMAQQIPVQENRIDLVRPDAPELAAYGDTRIGVRTIEATNPDQIDVVNVTGEADMPRYDRPLTLEVWYPAADDAEPSDDAAYQVFLRDGKTEADIHGKAIRDAEPADLDAPLPVVVISHGYPGNRYLLLHLAENLASKGYVAVSVDHTDSTYNDQAMFGSTLVNRPLDQIFALNEIALMNEDETSFLHGLADASNAGLLGYSMGGYGAVITAGGGVTQASTELSWGAPAGTLEIHLAGSETHEELIDERFKAIVAIAPWGMERGFWDAEGLAGVRKPIFFIAGSDDDVSGYENGVKAIYEGSVNAERYLLTFDNANHNAAAPMPAPAESWKPVETLDFVPFDHYADAVWDTVRMNNITQHFVTAFFGVHLKGNEEMAGYLDLVENSNDGVHALEEDGTQKPEHTYWRGFANRTAKGLSLSSAAP</sequence>
<reference evidence="6 7" key="1">
    <citation type="journal article" date="2015" name="Antonie Van Leeuwenhoek">
        <title>Oricola cellulosilytica gen. nov., sp. nov., a cellulose-degrading bacterium of the family Phyllobacteriaceae isolated from surface seashore water, and emended descriptions of Mesorhizobium loti and Phyllobacterium myrsinacearum.</title>
        <authorList>
            <person name="Hameed A."/>
            <person name="Shahina M."/>
            <person name="Lai W.A."/>
            <person name="Lin S.Y."/>
            <person name="Young L.S."/>
            <person name="Liu Y.C."/>
            <person name="Hsu Y.H."/>
            <person name="Young C.C."/>
        </authorList>
    </citation>
    <scope>NUCLEOTIDE SEQUENCE [LARGE SCALE GENOMIC DNA]</scope>
    <source>
        <strain evidence="6 7">KCTC 52183</strain>
    </source>
</reference>
<evidence type="ECO:0000259" key="5">
    <source>
        <dbReference type="Pfam" id="PF12740"/>
    </source>
</evidence>
<feature type="domain" description="PET hydrolase/cutinase-like" evidence="5">
    <location>
        <begin position="125"/>
        <end position="231"/>
    </location>
</feature>
<protein>
    <submittedName>
        <fullName evidence="6">Dienelactone hydrolase</fullName>
    </submittedName>
</protein>